<feature type="domain" description="FLZ-type" evidence="5">
    <location>
        <begin position="161"/>
        <end position="205"/>
    </location>
</feature>
<dbReference type="Proteomes" id="UP000501690">
    <property type="component" value="Linkage Group LG11"/>
</dbReference>
<accession>A0A4D6NS38</accession>
<dbReference type="EMBL" id="CP039355">
    <property type="protein sequence ID" value="QCE16178.1"/>
    <property type="molecule type" value="Genomic_DNA"/>
</dbReference>
<evidence type="ECO:0000313" key="6">
    <source>
        <dbReference type="EMBL" id="QCE16178.1"/>
    </source>
</evidence>
<dbReference type="InterPro" id="IPR044585">
    <property type="entry name" value="FLZ10/11"/>
</dbReference>
<keyword evidence="7" id="KW-1185">Reference proteome</keyword>
<keyword evidence="3" id="KW-0863">Zinc-finger</keyword>
<keyword evidence="2" id="KW-0479">Metal-binding</keyword>
<dbReference type="GO" id="GO:0008270">
    <property type="term" value="F:zinc ion binding"/>
    <property type="evidence" value="ECO:0007669"/>
    <property type="project" value="UniProtKB-KW"/>
</dbReference>
<dbReference type="PANTHER" id="PTHR46868:SF7">
    <property type="entry name" value="DUF581 FAMILY PROTEIN"/>
    <property type="match status" value="1"/>
</dbReference>
<gene>
    <name evidence="6" type="ORF">DEO72_LG11g3191</name>
</gene>
<organism evidence="6 7">
    <name type="scientific">Vigna unguiculata</name>
    <name type="common">Cowpea</name>
    <dbReference type="NCBI Taxonomy" id="3917"/>
    <lineage>
        <taxon>Eukaryota</taxon>
        <taxon>Viridiplantae</taxon>
        <taxon>Streptophyta</taxon>
        <taxon>Embryophyta</taxon>
        <taxon>Tracheophyta</taxon>
        <taxon>Spermatophyta</taxon>
        <taxon>Magnoliopsida</taxon>
        <taxon>eudicotyledons</taxon>
        <taxon>Gunneridae</taxon>
        <taxon>Pentapetalae</taxon>
        <taxon>rosids</taxon>
        <taxon>fabids</taxon>
        <taxon>Fabales</taxon>
        <taxon>Fabaceae</taxon>
        <taxon>Papilionoideae</taxon>
        <taxon>50 kb inversion clade</taxon>
        <taxon>NPAAA clade</taxon>
        <taxon>indigoferoid/millettioid clade</taxon>
        <taxon>Phaseoleae</taxon>
        <taxon>Vigna</taxon>
    </lineage>
</organism>
<proteinExistence type="inferred from homology"/>
<name>A0A4D6NS38_VIGUN</name>
<evidence type="ECO:0000313" key="7">
    <source>
        <dbReference type="Proteomes" id="UP000501690"/>
    </source>
</evidence>
<keyword evidence="3" id="KW-0862">Zinc</keyword>
<feature type="zinc finger region" description="FLZ-type" evidence="4">
    <location>
        <begin position="161"/>
        <end position="205"/>
    </location>
</feature>
<dbReference type="AlphaFoldDB" id="A0A4D6NS38"/>
<protein>
    <recommendedName>
        <fullName evidence="5">FLZ-type domain-containing protein</fullName>
    </recommendedName>
</protein>
<dbReference type="Pfam" id="PF04570">
    <property type="entry name" value="zf-FLZ"/>
    <property type="match status" value="1"/>
</dbReference>
<evidence type="ECO:0000256" key="3">
    <source>
        <dbReference type="ARBA" id="ARBA00022771"/>
    </source>
</evidence>
<dbReference type="PANTHER" id="PTHR46868">
    <property type="entry name" value="FCS-LIKE ZINC FINGER 11"/>
    <property type="match status" value="1"/>
</dbReference>
<comment type="similarity">
    <text evidence="1">Belongs to the FLZ family.</text>
</comment>
<evidence type="ECO:0000256" key="1">
    <source>
        <dbReference type="ARBA" id="ARBA00009374"/>
    </source>
</evidence>
<evidence type="ECO:0000259" key="5">
    <source>
        <dbReference type="PROSITE" id="PS51795"/>
    </source>
</evidence>
<evidence type="ECO:0000256" key="4">
    <source>
        <dbReference type="PROSITE-ProRule" id="PRU01131"/>
    </source>
</evidence>
<dbReference type="PROSITE" id="PS51795">
    <property type="entry name" value="ZF_FLZ"/>
    <property type="match status" value="1"/>
</dbReference>
<reference evidence="6 7" key="1">
    <citation type="submission" date="2019-04" db="EMBL/GenBank/DDBJ databases">
        <title>An improved genome assembly and genetic linkage map for asparagus bean, Vigna unguiculata ssp. sesquipedialis.</title>
        <authorList>
            <person name="Xia Q."/>
            <person name="Zhang R."/>
            <person name="Dong Y."/>
        </authorList>
    </citation>
    <scope>NUCLEOTIDE SEQUENCE [LARGE SCALE GENOMIC DNA]</scope>
    <source>
        <tissue evidence="6">Leaf</tissue>
    </source>
</reference>
<sequence length="234" mass="26002">MYKRQHELFGRTRTRTRSCSLDSCSPLKGLSGLNTSFSDSDTDNFAVKDVNIQWSSPPHFIGGSQNSNTFPPTKLNTNPLSVSSSNEFIKSLSATEIELSEDYTCVISYGPNPKTTHIFGDCILETHSNAFKIHSKNEEKEKLVNTVANWSGSPNPYPSSDFLSFCHHCNKKLEEGKDIYIYGGEKAFCSLTCRAMEMMIDEELEKSNTDPPCENSAKPKLGELLFETSIVTGS</sequence>
<evidence type="ECO:0000256" key="2">
    <source>
        <dbReference type="ARBA" id="ARBA00022723"/>
    </source>
</evidence>
<dbReference type="InterPro" id="IPR007650">
    <property type="entry name" value="Zf-FLZ_dom"/>
</dbReference>